<evidence type="ECO:0000259" key="3">
    <source>
        <dbReference type="Pfam" id="PF07593"/>
    </source>
</evidence>
<dbReference type="RefSeq" id="WP_106090434.1">
    <property type="nucleotide sequence ID" value="NZ_PVNL01000064.1"/>
</dbReference>
<dbReference type="PANTHER" id="PTHR16026:SF0">
    <property type="entry name" value="CARTILAGE ACIDIC PROTEIN 1"/>
    <property type="match status" value="1"/>
</dbReference>
<dbReference type="EMBL" id="PVNL01000064">
    <property type="protein sequence ID" value="PRQ06907.1"/>
    <property type="molecule type" value="Genomic_DNA"/>
</dbReference>
<dbReference type="Gene3D" id="2.130.10.130">
    <property type="entry name" value="Integrin alpha, N-terminal"/>
    <property type="match status" value="2"/>
</dbReference>
<dbReference type="Pfam" id="PF13517">
    <property type="entry name" value="FG-GAP_3"/>
    <property type="match status" value="2"/>
</dbReference>
<dbReference type="InterPro" id="IPR013517">
    <property type="entry name" value="FG-GAP"/>
</dbReference>
<feature type="compositionally biased region" description="Pro residues" evidence="2">
    <location>
        <begin position="67"/>
        <end position="81"/>
    </location>
</feature>
<gene>
    <name evidence="4" type="ORF">ENSA7_34450</name>
</gene>
<dbReference type="InterPro" id="IPR011519">
    <property type="entry name" value="UnbV_ASPIC"/>
</dbReference>
<organism evidence="4 5">
    <name type="scientific">Enhygromyxa salina</name>
    <dbReference type="NCBI Taxonomy" id="215803"/>
    <lineage>
        <taxon>Bacteria</taxon>
        <taxon>Pseudomonadati</taxon>
        <taxon>Myxococcota</taxon>
        <taxon>Polyangia</taxon>
        <taxon>Nannocystales</taxon>
        <taxon>Nannocystaceae</taxon>
        <taxon>Enhygromyxa</taxon>
    </lineage>
</organism>
<evidence type="ECO:0000313" key="5">
    <source>
        <dbReference type="Proteomes" id="UP000238823"/>
    </source>
</evidence>
<feature type="compositionally biased region" description="Polar residues" evidence="2">
    <location>
        <begin position="27"/>
        <end position="36"/>
    </location>
</feature>
<dbReference type="AlphaFoldDB" id="A0A2S9YP95"/>
<feature type="region of interest" description="Disordered" evidence="2">
    <location>
        <begin position="25"/>
        <end position="81"/>
    </location>
</feature>
<dbReference type="InterPro" id="IPR028994">
    <property type="entry name" value="Integrin_alpha_N"/>
</dbReference>
<proteinExistence type="predicted"/>
<comment type="caution">
    <text evidence="4">The sequence shown here is derived from an EMBL/GenBank/DDBJ whole genome shotgun (WGS) entry which is preliminary data.</text>
</comment>
<reference evidence="4 5" key="1">
    <citation type="submission" date="2018-03" db="EMBL/GenBank/DDBJ databases">
        <title>Draft Genome Sequences of the Obligatory Marine Myxobacteria Enhygromyxa salina SWB007.</title>
        <authorList>
            <person name="Poehlein A."/>
            <person name="Moghaddam J.A."/>
            <person name="Harms H."/>
            <person name="Alanjari M."/>
            <person name="Koenig G.M."/>
            <person name="Daniel R."/>
            <person name="Schaeberle T.F."/>
        </authorList>
    </citation>
    <scope>NUCLEOTIDE SEQUENCE [LARGE SCALE GENOMIC DNA]</scope>
    <source>
        <strain evidence="4 5">SWB007</strain>
    </source>
</reference>
<feature type="domain" description="ASPIC/UnbV" evidence="3">
    <location>
        <begin position="560"/>
        <end position="633"/>
    </location>
</feature>
<dbReference type="Pfam" id="PF07593">
    <property type="entry name" value="UnbV_ASPIC"/>
    <property type="match status" value="1"/>
</dbReference>
<dbReference type="InterPro" id="IPR027039">
    <property type="entry name" value="Crtac1"/>
</dbReference>
<dbReference type="Proteomes" id="UP000238823">
    <property type="component" value="Unassembled WGS sequence"/>
</dbReference>
<evidence type="ECO:0000313" key="4">
    <source>
        <dbReference type="EMBL" id="PRQ06907.1"/>
    </source>
</evidence>
<evidence type="ECO:0000256" key="1">
    <source>
        <dbReference type="ARBA" id="ARBA00022729"/>
    </source>
</evidence>
<dbReference type="OrthoDB" id="5481797at2"/>
<accession>A0A2S9YP95</accession>
<evidence type="ECO:0000256" key="2">
    <source>
        <dbReference type="SAM" id="MobiDB-lite"/>
    </source>
</evidence>
<protein>
    <submittedName>
        <fullName evidence="4">FG-GAP repeat protein</fullName>
    </submittedName>
</protein>
<sequence length="640" mass="68716">MTCDWPWLTCASVLLLAACRGPDLDESSANVTTHADQATEDDSESTTETGDPDGLQPFEPEVCGSWNPPPASPAGTPPPEQPCAGQVICPVFTEVAEAAGLGTVQFVPTHPAKLDCMFPWATSGGLSPRQDCEPQWFTGGVSIGDVDQDGWPDVFMTRLAAPDHLFLNQGDGTFVDVAAEVGLGECSWTNGSVFGDIDEDGDLDLLVTSVGDTSHQLFINTLSETGELGFENQAEPRGFALSSITMHSGQSVTLGDYDRDGWLDAHVNEWIKVEHMPGAEHPALHRHGGRLLHNLGDGTFEDVTAANGVELSALDPDGIFAFSSTFADLDGDGWQELAITVDFRRSRLFWNLAGLGYEDGSGPAGVNRESNGMGSTFGDIDGDGDLDWYVTSIAEADECEEDETPPCWSGTGNRLYSYEGDRIYSLLTDEAGVRDGAWAWGAVMFDADNDGDQDLALGNGWPGRDLHGGLYHADTPTRLWINEGIETGEGFMSEQGELRGVYDTGQGRSIVAFDYDRDGDLDLLLTNHAGSPRLFRNDGGNLRAWLRVAVEGTSSNRDGRGAKVRVQVEPNGPWQVREVGVASHFLGEGELIQHFGLGDGFELGVDTVHRVEVEWPASGIVQGFEEVGGGQVLMVVEGEP</sequence>
<dbReference type="SUPFAM" id="SSF69318">
    <property type="entry name" value="Integrin alpha N-terminal domain"/>
    <property type="match status" value="1"/>
</dbReference>
<keyword evidence="1" id="KW-0732">Signal</keyword>
<dbReference type="PANTHER" id="PTHR16026">
    <property type="entry name" value="CARTILAGE ACIDIC PROTEIN 1"/>
    <property type="match status" value="1"/>
</dbReference>
<name>A0A2S9YP95_9BACT</name>